<evidence type="ECO:0000313" key="1">
    <source>
        <dbReference type="EMBL" id="SHO56894.1"/>
    </source>
</evidence>
<dbReference type="OrthoDB" id="1113830at2"/>
<evidence type="ECO:0008006" key="3">
    <source>
        <dbReference type="Google" id="ProtNLM"/>
    </source>
</evidence>
<dbReference type="Pfam" id="PF05742">
    <property type="entry name" value="TANGO2"/>
    <property type="match status" value="1"/>
</dbReference>
<organism evidence="1 2">
    <name type="scientific">Vibrio quintilis</name>
    <dbReference type="NCBI Taxonomy" id="1117707"/>
    <lineage>
        <taxon>Bacteria</taxon>
        <taxon>Pseudomonadati</taxon>
        <taxon>Pseudomonadota</taxon>
        <taxon>Gammaproteobacteria</taxon>
        <taxon>Vibrionales</taxon>
        <taxon>Vibrionaceae</taxon>
        <taxon>Vibrio</taxon>
    </lineage>
</organism>
<proteinExistence type="predicted"/>
<sequence>MCSVSWLHTPEGYQVFFNRDELKSRPLALPPRQETLNATEVLMPVDPVGRGSWISVNQHGITLCLLNNYQGQTPEGRLISRGQLVRHLASAVSAEEAADRLMDTPHARFAPFTLLIFTRHHHQTGNAVIGFEWNGQQLTQAETGLPVFSSAVDLRRVTDYRRAAYDRHFTSFATPDSAAETNQAQAFHCDHAPDQPHLSVCMHRTDAQTVSFTQVTVTEVLQEMIYIPGSPCCNLTPQAMKNHCYTLLPANTLSTTTAASMNNRSSA</sequence>
<keyword evidence="2" id="KW-1185">Reference proteome</keyword>
<evidence type="ECO:0000313" key="2">
    <source>
        <dbReference type="Proteomes" id="UP000184600"/>
    </source>
</evidence>
<name>A0A1M7YW88_9VIBR</name>
<dbReference type="EMBL" id="FRFG01000031">
    <property type="protein sequence ID" value="SHO56894.1"/>
    <property type="molecule type" value="Genomic_DNA"/>
</dbReference>
<protein>
    <recommendedName>
        <fullName evidence="3">Transport and Golgi organisation 2</fullName>
    </recommendedName>
</protein>
<dbReference type="AlphaFoldDB" id="A0A1M7YW88"/>
<dbReference type="RefSeq" id="WP_073583340.1">
    <property type="nucleotide sequence ID" value="NZ_AP024898.1"/>
</dbReference>
<dbReference type="STRING" id="1117707.VQ7734_02663"/>
<gene>
    <name evidence="1" type="ORF">VQ7734_02663</name>
</gene>
<dbReference type="InterPro" id="IPR008551">
    <property type="entry name" value="TANGO2"/>
</dbReference>
<accession>A0A1M7YW88</accession>
<dbReference type="Gene3D" id="3.60.60.10">
    <property type="entry name" value="Penicillin V Acylase, Chain A"/>
    <property type="match status" value="1"/>
</dbReference>
<reference evidence="2" key="1">
    <citation type="submission" date="2016-12" db="EMBL/GenBank/DDBJ databases">
        <authorList>
            <person name="Rodrigo-Torres L."/>
            <person name="Arahal R.D."/>
            <person name="Lucena T."/>
        </authorList>
    </citation>
    <scope>NUCLEOTIDE SEQUENCE [LARGE SCALE GENOMIC DNA]</scope>
</reference>
<dbReference type="Proteomes" id="UP000184600">
    <property type="component" value="Unassembled WGS sequence"/>
</dbReference>